<sequence>YFKKQGYSSKQISLAYHKGIFPHEYITSHDRFKETELPLIQEFHSILEDMLSLADVWTTFRKISIRHYSLDPSHYVSASSLSWDVMLKMTKVKIELFTEMAMHDFIEKAKRGGIVIA</sequence>
<dbReference type="OrthoDB" id="2404467at2759"/>
<evidence type="ECO:0000313" key="2">
    <source>
        <dbReference type="Proteomes" id="UP001153678"/>
    </source>
</evidence>
<organism evidence="1 2">
    <name type="scientific">Funneliformis geosporum</name>
    <dbReference type="NCBI Taxonomy" id="1117311"/>
    <lineage>
        <taxon>Eukaryota</taxon>
        <taxon>Fungi</taxon>
        <taxon>Fungi incertae sedis</taxon>
        <taxon>Mucoromycota</taxon>
        <taxon>Glomeromycotina</taxon>
        <taxon>Glomeromycetes</taxon>
        <taxon>Glomerales</taxon>
        <taxon>Glomeraceae</taxon>
        <taxon>Funneliformis</taxon>
    </lineage>
</organism>
<reference evidence="1" key="1">
    <citation type="submission" date="2022-08" db="EMBL/GenBank/DDBJ databases">
        <authorList>
            <person name="Kallberg Y."/>
            <person name="Tangrot J."/>
            <person name="Rosling A."/>
        </authorList>
    </citation>
    <scope>NUCLEOTIDE SEQUENCE</scope>
    <source>
        <strain evidence="1">Wild A</strain>
    </source>
</reference>
<dbReference type="PANTHER" id="PTHR31511">
    <property type="entry name" value="PROTEIN CBG23764"/>
    <property type="match status" value="1"/>
</dbReference>
<keyword evidence="2" id="KW-1185">Reference proteome</keyword>
<evidence type="ECO:0000313" key="1">
    <source>
        <dbReference type="EMBL" id="CAI2197657.1"/>
    </source>
</evidence>
<gene>
    <name evidence="1" type="ORF">FWILDA_LOCUS18186</name>
</gene>
<feature type="non-terminal residue" evidence="1">
    <location>
        <position position="1"/>
    </location>
</feature>
<feature type="non-terminal residue" evidence="1">
    <location>
        <position position="117"/>
    </location>
</feature>
<protein>
    <submittedName>
        <fullName evidence="1">16022_t:CDS:1</fullName>
    </submittedName>
</protein>
<comment type="caution">
    <text evidence="1">The sequence shown here is derived from an EMBL/GenBank/DDBJ whole genome shotgun (WGS) entry which is preliminary data.</text>
</comment>
<dbReference type="PANTHER" id="PTHR31511:SF12">
    <property type="entry name" value="RHO TERMINATION FACTOR N-TERMINAL DOMAIN-CONTAINING PROTEIN"/>
    <property type="match status" value="1"/>
</dbReference>
<dbReference type="AlphaFoldDB" id="A0A9W4X642"/>
<accession>A0A9W4X642</accession>
<dbReference type="EMBL" id="CAMKVN010016772">
    <property type="protein sequence ID" value="CAI2197657.1"/>
    <property type="molecule type" value="Genomic_DNA"/>
</dbReference>
<name>A0A9W4X642_9GLOM</name>
<dbReference type="Proteomes" id="UP001153678">
    <property type="component" value="Unassembled WGS sequence"/>
</dbReference>
<proteinExistence type="predicted"/>